<sequence length="44" mass="5043">MSFVLDGTIYISALLMKCYELSLEIRKQLEYPALKHGGIRVVNE</sequence>
<dbReference type="Proteomes" id="UP000789759">
    <property type="component" value="Unassembled WGS sequence"/>
</dbReference>
<protein>
    <submittedName>
        <fullName evidence="1">7677_t:CDS:1</fullName>
    </submittedName>
</protein>
<gene>
    <name evidence="1" type="ORF">CPELLU_LOCUS5270</name>
</gene>
<name>A0A9N9FV97_9GLOM</name>
<organism evidence="1 2">
    <name type="scientific">Cetraspora pellucida</name>
    <dbReference type="NCBI Taxonomy" id="1433469"/>
    <lineage>
        <taxon>Eukaryota</taxon>
        <taxon>Fungi</taxon>
        <taxon>Fungi incertae sedis</taxon>
        <taxon>Mucoromycota</taxon>
        <taxon>Glomeromycotina</taxon>
        <taxon>Glomeromycetes</taxon>
        <taxon>Diversisporales</taxon>
        <taxon>Gigasporaceae</taxon>
        <taxon>Cetraspora</taxon>
    </lineage>
</organism>
<comment type="caution">
    <text evidence="1">The sequence shown here is derived from an EMBL/GenBank/DDBJ whole genome shotgun (WGS) entry which is preliminary data.</text>
</comment>
<dbReference type="EMBL" id="CAJVQA010002978">
    <property type="protein sequence ID" value="CAG8562535.1"/>
    <property type="molecule type" value="Genomic_DNA"/>
</dbReference>
<evidence type="ECO:0000313" key="2">
    <source>
        <dbReference type="Proteomes" id="UP000789759"/>
    </source>
</evidence>
<dbReference type="AlphaFoldDB" id="A0A9N9FV97"/>
<evidence type="ECO:0000313" key="1">
    <source>
        <dbReference type="EMBL" id="CAG8562535.1"/>
    </source>
</evidence>
<accession>A0A9N9FV97</accession>
<keyword evidence="2" id="KW-1185">Reference proteome</keyword>
<proteinExistence type="predicted"/>
<reference evidence="1" key="1">
    <citation type="submission" date="2021-06" db="EMBL/GenBank/DDBJ databases">
        <authorList>
            <person name="Kallberg Y."/>
            <person name="Tangrot J."/>
            <person name="Rosling A."/>
        </authorList>
    </citation>
    <scope>NUCLEOTIDE SEQUENCE</scope>
    <source>
        <strain evidence="1">FL966</strain>
    </source>
</reference>